<dbReference type="STRING" id="157783.LK03_18765"/>
<dbReference type="OrthoDB" id="6976746at2"/>
<name>A0A089WPJ3_9PSED</name>
<dbReference type="Pfam" id="PF11462">
    <property type="entry name" value="DUF3203"/>
    <property type="match status" value="1"/>
</dbReference>
<dbReference type="Gene3D" id="3.40.1170.40">
    <property type="entry name" value="Protein of unknown function DUF3203"/>
    <property type="match status" value="1"/>
</dbReference>
<dbReference type="KEGG" id="psw:LK03_18765"/>
<evidence type="ECO:0000313" key="2">
    <source>
        <dbReference type="Proteomes" id="UP000029493"/>
    </source>
</evidence>
<reference evidence="1 2" key="1">
    <citation type="submission" date="2014-09" db="EMBL/GenBank/DDBJ databases">
        <authorList>
            <person name="Chan K.-G."/>
        </authorList>
    </citation>
    <scope>NUCLEOTIDE SEQUENCE [LARGE SCALE GENOMIC DNA]</scope>
    <source>
        <strain evidence="1 2">ND07</strain>
    </source>
</reference>
<dbReference type="Proteomes" id="UP000029493">
    <property type="component" value="Chromosome"/>
</dbReference>
<dbReference type="SUPFAM" id="SSF141447">
    <property type="entry name" value="PA2021-like"/>
    <property type="match status" value="1"/>
</dbReference>
<evidence type="ECO:0008006" key="3">
    <source>
        <dbReference type="Google" id="ProtNLM"/>
    </source>
</evidence>
<keyword evidence="2" id="KW-1185">Reference proteome</keyword>
<dbReference type="AlphaFoldDB" id="A0A089WPJ3"/>
<dbReference type="EMBL" id="CP009455">
    <property type="protein sequence ID" value="AIR91185.1"/>
    <property type="molecule type" value="Genomic_DNA"/>
</dbReference>
<evidence type="ECO:0000313" key="1">
    <source>
        <dbReference type="EMBL" id="AIR91185.1"/>
    </source>
</evidence>
<accession>A0A089WPJ3</accession>
<protein>
    <recommendedName>
        <fullName evidence="3">DUF3203 domain-containing protein</fullName>
    </recommendedName>
</protein>
<sequence>MPVQIDATTHRCTLIGAERTLEAEGVQIEIITDEQLRMSVALLEDLRVPITEAEADALTVAGARDSRKHLKASVPGSVI</sequence>
<dbReference type="InterPro" id="IPR021564">
    <property type="entry name" value="DUF3203"/>
</dbReference>
<dbReference type="InterPro" id="IPR038079">
    <property type="entry name" value="PA2021-like_sf"/>
</dbReference>
<organism evidence="1 2">
    <name type="scientific">Pseudomonas cremoricolorata</name>
    <dbReference type="NCBI Taxonomy" id="157783"/>
    <lineage>
        <taxon>Bacteria</taxon>
        <taxon>Pseudomonadati</taxon>
        <taxon>Pseudomonadota</taxon>
        <taxon>Gammaproteobacteria</taxon>
        <taxon>Pseudomonadales</taxon>
        <taxon>Pseudomonadaceae</taxon>
        <taxon>Pseudomonas</taxon>
    </lineage>
</organism>
<proteinExistence type="predicted"/>
<gene>
    <name evidence="1" type="ORF">LK03_18765</name>
</gene>
<dbReference type="RefSeq" id="WP_038413919.1">
    <property type="nucleotide sequence ID" value="NZ_CP009455.1"/>
</dbReference>